<evidence type="ECO:0000256" key="1">
    <source>
        <dbReference type="ARBA" id="ARBA00022722"/>
    </source>
</evidence>
<dbReference type="Gene3D" id="3.90.320.10">
    <property type="match status" value="1"/>
</dbReference>
<dbReference type="PROSITE" id="PS51198">
    <property type="entry name" value="UVRD_HELICASE_ATP_BIND"/>
    <property type="match status" value="1"/>
</dbReference>
<evidence type="ECO:0000256" key="3">
    <source>
        <dbReference type="ARBA" id="ARBA00022763"/>
    </source>
</evidence>
<dbReference type="PROSITE" id="PS51217">
    <property type="entry name" value="UVRD_HELICASE_CTER"/>
    <property type="match status" value="1"/>
</dbReference>
<organism evidence="18 19">
    <name type="scientific">Jezberella montanilacus</name>
    <dbReference type="NCBI Taxonomy" id="323426"/>
    <lineage>
        <taxon>Bacteria</taxon>
        <taxon>Pseudomonadati</taxon>
        <taxon>Pseudomonadota</taxon>
        <taxon>Betaproteobacteria</taxon>
        <taxon>Burkholderiales</taxon>
        <taxon>Alcaligenaceae</taxon>
        <taxon>Jezberella</taxon>
    </lineage>
</organism>
<evidence type="ECO:0000313" key="19">
    <source>
        <dbReference type="Proteomes" id="UP000238308"/>
    </source>
</evidence>
<dbReference type="Pfam" id="PF00580">
    <property type="entry name" value="UvrD-helicase"/>
    <property type="match status" value="1"/>
</dbReference>
<evidence type="ECO:0000256" key="5">
    <source>
        <dbReference type="ARBA" id="ARBA00022806"/>
    </source>
</evidence>
<dbReference type="AlphaFoldDB" id="A0A2T0XKS0"/>
<keyword evidence="4 15" id="KW-0378">Hydrolase</keyword>
<keyword evidence="9" id="KW-0234">DNA repair</keyword>
<evidence type="ECO:0000256" key="8">
    <source>
        <dbReference type="ARBA" id="ARBA00023125"/>
    </source>
</evidence>
<dbReference type="OrthoDB" id="5905204at2"/>
<dbReference type="InterPro" id="IPR027417">
    <property type="entry name" value="P-loop_NTPase"/>
</dbReference>
<evidence type="ECO:0000256" key="15">
    <source>
        <dbReference type="PROSITE-ProRule" id="PRU00560"/>
    </source>
</evidence>
<dbReference type="EMBL" id="PVTV01000011">
    <property type="protein sequence ID" value="PRY99554.1"/>
    <property type="molecule type" value="Genomic_DNA"/>
</dbReference>
<gene>
    <name evidence="18" type="ORF">BCM14_1005</name>
</gene>
<dbReference type="GO" id="GO:0000725">
    <property type="term" value="P:recombinational repair"/>
    <property type="evidence" value="ECO:0007669"/>
    <property type="project" value="TreeGrafter"/>
</dbReference>
<feature type="domain" description="UvrD-like helicase ATP-binding" evidence="16">
    <location>
        <begin position="5"/>
        <end position="491"/>
    </location>
</feature>
<dbReference type="InterPro" id="IPR038726">
    <property type="entry name" value="PDDEXK_AddAB-type"/>
</dbReference>
<dbReference type="PANTHER" id="PTHR11070:SF2">
    <property type="entry name" value="ATP-DEPENDENT DNA HELICASE SRS2"/>
    <property type="match status" value="1"/>
</dbReference>
<comment type="caution">
    <text evidence="18">The sequence shown here is derived from an EMBL/GenBank/DDBJ whole genome shotgun (WGS) entry which is preliminary data.</text>
</comment>
<evidence type="ECO:0000256" key="2">
    <source>
        <dbReference type="ARBA" id="ARBA00022741"/>
    </source>
</evidence>
<keyword evidence="6" id="KW-0269">Exonuclease</keyword>
<dbReference type="Gene3D" id="3.40.50.300">
    <property type="entry name" value="P-loop containing nucleotide triphosphate hydrolases"/>
    <property type="match status" value="4"/>
</dbReference>
<dbReference type="GO" id="GO:0043138">
    <property type="term" value="F:3'-5' DNA helicase activity"/>
    <property type="evidence" value="ECO:0007669"/>
    <property type="project" value="UniProtKB-EC"/>
</dbReference>
<dbReference type="InterPro" id="IPR014017">
    <property type="entry name" value="DNA_helicase_UvrD-like_C"/>
</dbReference>
<accession>A0A2T0XKS0</accession>
<comment type="catalytic activity">
    <reaction evidence="11">
        <text>Couples ATP hydrolysis with the unwinding of duplex DNA by translocating in the 3'-5' direction.</text>
        <dbReference type="EC" id="5.6.2.4"/>
    </reaction>
</comment>
<dbReference type="EC" id="5.6.2.4" evidence="12"/>
<evidence type="ECO:0000313" key="18">
    <source>
        <dbReference type="EMBL" id="PRY99554.1"/>
    </source>
</evidence>
<dbReference type="GO" id="GO:0033202">
    <property type="term" value="C:DNA helicase complex"/>
    <property type="evidence" value="ECO:0007669"/>
    <property type="project" value="TreeGrafter"/>
</dbReference>
<keyword evidence="10" id="KW-0413">Isomerase</keyword>
<evidence type="ECO:0000256" key="13">
    <source>
        <dbReference type="ARBA" id="ARBA00034923"/>
    </source>
</evidence>
<dbReference type="Pfam" id="PF13361">
    <property type="entry name" value="UvrD_C"/>
    <property type="match status" value="1"/>
</dbReference>
<evidence type="ECO:0000256" key="10">
    <source>
        <dbReference type="ARBA" id="ARBA00023235"/>
    </source>
</evidence>
<dbReference type="InterPro" id="IPR011604">
    <property type="entry name" value="PDDEXK-like_dom_sf"/>
</dbReference>
<keyword evidence="2 15" id="KW-0547">Nucleotide-binding</keyword>
<feature type="domain" description="UvrD-like helicase C-terminal" evidence="17">
    <location>
        <begin position="503"/>
        <end position="788"/>
    </location>
</feature>
<keyword evidence="1" id="KW-0540">Nuclease</keyword>
<dbReference type="GO" id="GO:0005524">
    <property type="term" value="F:ATP binding"/>
    <property type="evidence" value="ECO:0007669"/>
    <property type="project" value="UniProtKB-UniRule"/>
</dbReference>
<dbReference type="GO" id="GO:0004527">
    <property type="term" value="F:exonuclease activity"/>
    <property type="evidence" value="ECO:0007669"/>
    <property type="project" value="UniProtKB-KW"/>
</dbReference>
<dbReference type="PANTHER" id="PTHR11070">
    <property type="entry name" value="UVRD / RECB / PCRA DNA HELICASE FAMILY MEMBER"/>
    <property type="match status" value="1"/>
</dbReference>
<evidence type="ECO:0000256" key="14">
    <source>
        <dbReference type="ARBA" id="ARBA00048988"/>
    </source>
</evidence>
<evidence type="ECO:0000256" key="12">
    <source>
        <dbReference type="ARBA" id="ARBA00034808"/>
    </source>
</evidence>
<name>A0A2T0XKS0_9BURK</name>
<dbReference type="GO" id="GO:0003677">
    <property type="term" value="F:DNA binding"/>
    <property type="evidence" value="ECO:0007669"/>
    <property type="project" value="UniProtKB-KW"/>
</dbReference>
<dbReference type="Proteomes" id="UP000238308">
    <property type="component" value="Unassembled WGS sequence"/>
</dbReference>
<keyword evidence="8" id="KW-0238">DNA-binding</keyword>
<keyword evidence="19" id="KW-1185">Reference proteome</keyword>
<evidence type="ECO:0000256" key="9">
    <source>
        <dbReference type="ARBA" id="ARBA00023204"/>
    </source>
</evidence>
<dbReference type="InterPro" id="IPR000212">
    <property type="entry name" value="DNA_helicase_UvrD/REP"/>
</dbReference>
<dbReference type="InterPro" id="IPR014016">
    <property type="entry name" value="UvrD-like_ATP-bd"/>
</dbReference>
<evidence type="ECO:0000256" key="6">
    <source>
        <dbReference type="ARBA" id="ARBA00022839"/>
    </source>
</evidence>
<feature type="binding site" evidence="15">
    <location>
        <begin position="26"/>
        <end position="33"/>
    </location>
    <ligand>
        <name>ATP</name>
        <dbReference type="ChEBI" id="CHEBI:30616"/>
    </ligand>
</feature>
<reference evidence="18 19" key="1">
    <citation type="submission" date="2018-03" db="EMBL/GenBank/DDBJ databases">
        <title>Genomic Encyclopedia of Type Strains, Phase III (KMG-III): the genomes of soil and plant-associated and newly described type strains.</title>
        <authorList>
            <person name="Whitman W."/>
        </authorList>
    </citation>
    <scope>NUCLEOTIDE SEQUENCE [LARGE SCALE GENOMIC DNA]</scope>
    <source>
        <strain evidence="18 19">MWH-P2sevCIIIb</strain>
    </source>
</reference>
<dbReference type="InterPro" id="IPR011335">
    <property type="entry name" value="Restrct_endonuc-II-like"/>
</dbReference>
<keyword evidence="5 15" id="KW-0347">Helicase</keyword>
<dbReference type="GO" id="GO:0005829">
    <property type="term" value="C:cytosol"/>
    <property type="evidence" value="ECO:0007669"/>
    <property type="project" value="TreeGrafter"/>
</dbReference>
<evidence type="ECO:0000256" key="11">
    <source>
        <dbReference type="ARBA" id="ARBA00034617"/>
    </source>
</evidence>
<evidence type="ECO:0000256" key="7">
    <source>
        <dbReference type="ARBA" id="ARBA00022840"/>
    </source>
</evidence>
<sequence>MTERQPQDARARERAIDPRHSFIVQAPAGSGKTELLTDRILALLATVSRPEEIVAITFTRKAAAEMHARVLKKLELARDNVAPKTSYEVRSLALAQAVLARSEERSWHLLAHPARLSIKTIDSFCASLVRSMPWLSGLGGMPTVAEEPNEHYLAAAREVFASVGTNPSVAKLLEHMDLDVQAASTALAKMLGQRDQWMTLLPTVTNERDRNALEDHFAQAVSEELSGIPPLMPLGYAQELAPLIRQAVSFLATAEKYQATYDQLKCLQDWDGQAFDTNVSDLPRWRALAELLITGAGTVRKTINVKHGFESKTDYCKVFNAWLANNGGGDEPSWAKALQALEHLVDERFSDAQWDILKAQIECLWLAVAQLQMRFATFGEVDFAEIAQRAFYGLGRADDPTELLLKLDSSIRHLLIDEFQDTSQTQLDLLERLTSGWQADDGRTVFLVGDPMQSIYRFRKAEVGLFLKVRDQGLGDLHLTPLRLTDNFRSGAGIVDWVNNMFTHIFPKQDDAIGGAITYAPSVAFNEGSPEQAVHQHLIISDDKDEPARQLIVLVKEALAAAPDSEHPVAILVRTRSNLRGATELLAKENLPYRAVELVALNQRAYVVDLVQIVRALCHLGDRAAWLAVLRSPYCGLTLFSLHRLFAGDKRAVIDILEATLAQVAQASPNPAEQVLEPDQYARLVFVARVFSAAVREETGEVFARKVQRVWQQLDGPALARHTGDVSDAESVFRLIERLAPYGGLDLDMFESRLTKLYASSVEDEATASVEEKSKGVVEVMTMHKSKGLQFDTVILFGLHEKAKGDDTPLVRIEQAHGRLLMGPIKSRASDTADPYSNFLGQREKRRASHEVDRLLYVAATRAKKTLHLVARLKIDKKDSTVVAAPESSSLLARLWPFIQQPTPLPEQDERRVESHMPFYKGPLLQRRATVPAMGSPSRTTIEPLELPGNIIPMFNQAYVWGAEAGRERLVGTIVHEWLAHIGESGLERWTTERITSKGSVIERQLGATGLSAEQASLGAQEAVEVLRAMLTQEHGRRLLGQIKAKREWALLDENGQMSIMDLVLDEGDHWLVVDYKTSRPAASEPLSVFEKRMLARYKPQLQRYCQQLFALDGRPAKAALYFPRDDLWVEMDRPC</sequence>
<dbReference type="SUPFAM" id="SSF52980">
    <property type="entry name" value="Restriction endonuclease-like"/>
    <property type="match status" value="1"/>
</dbReference>
<keyword evidence="3" id="KW-0227">DNA damage</keyword>
<protein>
    <recommendedName>
        <fullName evidence="12">DNA 3'-5' helicase</fullName>
        <ecNumber evidence="12">5.6.2.4</ecNumber>
    </recommendedName>
    <alternativeName>
        <fullName evidence="13">DNA 3'-5' helicase II</fullName>
    </alternativeName>
</protein>
<dbReference type="RefSeq" id="WP_106226838.1">
    <property type="nucleotide sequence ID" value="NZ_PVTV01000011.1"/>
</dbReference>
<evidence type="ECO:0000259" key="16">
    <source>
        <dbReference type="PROSITE" id="PS51198"/>
    </source>
</evidence>
<comment type="catalytic activity">
    <reaction evidence="14">
        <text>ATP + H2O = ADP + phosphate + H(+)</text>
        <dbReference type="Rhea" id="RHEA:13065"/>
        <dbReference type="ChEBI" id="CHEBI:15377"/>
        <dbReference type="ChEBI" id="CHEBI:15378"/>
        <dbReference type="ChEBI" id="CHEBI:30616"/>
        <dbReference type="ChEBI" id="CHEBI:43474"/>
        <dbReference type="ChEBI" id="CHEBI:456216"/>
        <dbReference type="EC" id="5.6.2.4"/>
    </reaction>
</comment>
<dbReference type="Pfam" id="PF12705">
    <property type="entry name" value="PDDEXK_1"/>
    <property type="match status" value="1"/>
</dbReference>
<keyword evidence="7 15" id="KW-0067">ATP-binding</keyword>
<dbReference type="SUPFAM" id="SSF52540">
    <property type="entry name" value="P-loop containing nucleoside triphosphate hydrolases"/>
    <property type="match status" value="1"/>
</dbReference>
<proteinExistence type="predicted"/>
<evidence type="ECO:0000256" key="4">
    <source>
        <dbReference type="ARBA" id="ARBA00022801"/>
    </source>
</evidence>
<evidence type="ECO:0000259" key="17">
    <source>
        <dbReference type="PROSITE" id="PS51217"/>
    </source>
</evidence>